<name>A0A6G7YJY4_9ACTN</name>
<dbReference type="Proteomes" id="UP000502035">
    <property type="component" value="Chromosome"/>
</dbReference>
<evidence type="ECO:0000313" key="2">
    <source>
        <dbReference type="EMBL" id="QIK77036.1"/>
    </source>
</evidence>
<reference evidence="2 3" key="1">
    <citation type="submission" date="2020-03" db="EMBL/GenBank/DDBJ databases">
        <title>Nocardioides sp. nov., isolated from fish.</title>
        <authorList>
            <person name="Hyun D.-W."/>
            <person name="Bae J.-W."/>
        </authorList>
    </citation>
    <scope>NUCLEOTIDE SEQUENCE [LARGE SCALE GENOMIC DNA]</scope>
    <source>
        <strain evidence="2 3">HDW12A</strain>
    </source>
</reference>
<dbReference type="EMBL" id="CP049866">
    <property type="protein sequence ID" value="QIK77036.1"/>
    <property type="molecule type" value="Genomic_DNA"/>
</dbReference>
<feature type="region of interest" description="Disordered" evidence="1">
    <location>
        <begin position="1"/>
        <end position="20"/>
    </location>
</feature>
<evidence type="ECO:0000313" key="3">
    <source>
        <dbReference type="Proteomes" id="UP000502035"/>
    </source>
</evidence>
<gene>
    <name evidence="2" type="ORF">G7071_17940</name>
</gene>
<sequence>MYDMYPDWGPAAHHPDNPRSYENTAAAVQTALDLRDMGGQRPDDN</sequence>
<dbReference type="AlphaFoldDB" id="A0A6G7YJY4"/>
<evidence type="ECO:0000256" key="1">
    <source>
        <dbReference type="SAM" id="MobiDB-lite"/>
    </source>
</evidence>
<keyword evidence="3" id="KW-1185">Reference proteome</keyword>
<dbReference type="KEGG" id="npi:G7071_17940"/>
<organism evidence="2 3">
    <name type="scientific">Nocardioides piscis</name>
    <dbReference type="NCBI Taxonomy" id="2714938"/>
    <lineage>
        <taxon>Bacteria</taxon>
        <taxon>Bacillati</taxon>
        <taxon>Actinomycetota</taxon>
        <taxon>Actinomycetes</taxon>
        <taxon>Propionibacteriales</taxon>
        <taxon>Nocardioidaceae</taxon>
        <taxon>Nocardioides</taxon>
    </lineage>
</organism>
<accession>A0A6G7YJY4</accession>
<proteinExistence type="predicted"/>
<dbReference type="RefSeq" id="WP_166320719.1">
    <property type="nucleotide sequence ID" value="NZ_CP049866.1"/>
</dbReference>
<protein>
    <submittedName>
        <fullName evidence="2">Uncharacterized protein</fullName>
    </submittedName>
</protein>